<name>A0AA35Q1G5_9HYPO</name>
<dbReference type="PANTHER" id="PTHR45641">
    <property type="entry name" value="TETRATRICOPEPTIDE REPEAT PROTEIN (AFU_ORTHOLOGUE AFUA_6G03870)"/>
    <property type="match status" value="1"/>
</dbReference>
<evidence type="ECO:0000313" key="4">
    <source>
        <dbReference type="EMBL" id="CAI6085382.1"/>
    </source>
</evidence>
<gene>
    <name evidence="4" type="ORF">CCHLO57077_00014223</name>
</gene>
<evidence type="ECO:0000313" key="5">
    <source>
        <dbReference type="Proteomes" id="UP001160390"/>
    </source>
</evidence>
<evidence type="ECO:0000256" key="3">
    <source>
        <dbReference type="PROSITE-ProRule" id="PRU00339"/>
    </source>
</evidence>
<dbReference type="AlphaFoldDB" id="A0AA35Q1G5"/>
<keyword evidence="5" id="KW-1185">Reference proteome</keyword>
<feature type="repeat" description="TPR" evidence="3">
    <location>
        <begin position="328"/>
        <end position="361"/>
    </location>
</feature>
<dbReference type="PROSITE" id="PS50005">
    <property type="entry name" value="TPR"/>
    <property type="match status" value="1"/>
</dbReference>
<sequence length="425" mass="48916">MRTKQAYVQHLIKLGDTKKAMKKSREVFERRTEVLGTTHPDTLHTMQWLGHLLLTEEGPTEEGLTVCHNVYRFTEEAWGGLSSKYFHHFLTFGKAHGDAIVTRDRIAASFLDEGDNANAEQSFRQIVQLKEIELGVDDPATIDAVYNLADFLDQSGKFYEAEVLFRRVLAHRERNLGQHHPVTLVAYAEAEQVFRTALHAYEGKANEEFMQADLQESLAAEKHYYWAWLLRKNAVGEKDGITLEYMVRYALYQKDFQQKADEAETLIQDAVRLYKEVLGAEHPKTRGTIDTYAQTLLENHNYTKAIEVIREIKSHEEHTLSRYSPEFFATMLNLGHLYSLNNQLSLAFETYTELLDLQKTRLGDHDAATLETLHRLAEVRMDQGAFIEAMGLASKVAKLRSQFLTDGSWRESLRLEEGCKERLLR</sequence>
<evidence type="ECO:0000256" key="2">
    <source>
        <dbReference type="ARBA" id="ARBA00022803"/>
    </source>
</evidence>
<dbReference type="PANTHER" id="PTHR45641:SF19">
    <property type="entry name" value="NEPHROCYSTIN-3"/>
    <property type="match status" value="1"/>
</dbReference>
<keyword evidence="2 3" id="KW-0802">TPR repeat</keyword>
<dbReference type="SUPFAM" id="SSF48452">
    <property type="entry name" value="TPR-like"/>
    <property type="match status" value="2"/>
</dbReference>
<dbReference type="Pfam" id="PF13374">
    <property type="entry name" value="TPR_10"/>
    <property type="match status" value="2"/>
</dbReference>
<organism evidence="4 5">
    <name type="scientific">Clonostachys chloroleuca</name>
    <dbReference type="NCBI Taxonomy" id="1926264"/>
    <lineage>
        <taxon>Eukaryota</taxon>
        <taxon>Fungi</taxon>
        <taxon>Dikarya</taxon>
        <taxon>Ascomycota</taxon>
        <taxon>Pezizomycotina</taxon>
        <taxon>Sordariomycetes</taxon>
        <taxon>Hypocreomycetidae</taxon>
        <taxon>Hypocreales</taxon>
        <taxon>Bionectriaceae</taxon>
        <taxon>Clonostachys</taxon>
    </lineage>
</organism>
<evidence type="ECO:0008006" key="6">
    <source>
        <dbReference type="Google" id="ProtNLM"/>
    </source>
</evidence>
<comment type="caution">
    <text evidence="4">The sequence shown here is derived from an EMBL/GenBank/DDBJ whole genome shotgun (WGS) entry which is preliminary data.</text>
</comment>
<dbReference type="Proteomes" id="UP001160390">
    <property type="component" value="Unassembled WGS sequence"/>
</dbReference>
<dbReference type="EMBL" id="CABFNP030000761">
    <property type="protein sequence ID" value="CAI6085382.1"/>
    <property type="molecule type" value="Genomic_DNA"/>
</dbReference>
<keyword evidence="1" id="KW-0677">Repeat</keyword>
<dbReference type="InterPro" id="IPR011990">
    <property type="entry name" value="TPR-like_helical_dom_sf"/>
</dbReference>
<dbReference type="SMART" id="SM00028">
    <property type="entry name" value="TPR"/>
    <property type="match status" value="4"/>
</dbReference>
<protein>
    <recommendedName>
        <fullName evidence="6">Kinesin light chain</fullName>
    </recommendedName>
</protein>
<dbReference type="InterPro" id="IPR019734">
    <property type="entry name" value="TPR_rpt"/>
</dbReference>
<proteinExistence type="predicted"/>
<evidence type="ECO:0000256" key="1">
    <source>
        <dbReference type="ARBA" id="ARBA00022737"/>
    </source>
</evidence>
<accession>A0AA35Q1G5</accession>
<reference evidence="4" key="1">
    <citation type="submission" date="2023-01" db="EMBL/GenBank/DDBJ databases">
        <authorList>
            <person name="Piombo E."/>
        </authorList>
    </citation>
    <scope>NUCLEOTIDE SEQUENCE</scope>
</reference>
<dbReference type="Gene3D" id="1.25.40.10">
    <property type="entry name" value="Tetratricopeptide repeat domain"/>
    <property type="match status" value="2"/>
</dbReference>